<dbReference type="PIRSF" id="PIRSF020818">
    <property type="entry name" value="PHB_depoly_PhaZ"/>
    <property type="match status" value="1"/>
</dbReference>
<evidence type="ECO:0000313" key="2">
    <source>
        <dbReference type="EMBL" id="MDQ0347071.1"/>
    </source>
</evidence>
<dbReference type="Pfam" id="PF06850">
    <property type="entry name" value="PHB_depo_C"/>
    <property type="match status" value="1"/>
</dbReference>
<dbReference type="InterPro" id="IPR009656">
    <property type="entry name" value="PHB_depo_C"/>
</dbReference>
<protein>
    <submittedName>
        <fullName evidence="2">Polyhydroxyalkanoate depolymerase</fullName>
    </submittedName>
</protein>
<name>A0ABU0DF81_9HYPH</name>
<organism evidence="2 3">
    <name type="scientific">Ancylobacter vacuolatus</name>
    <dbReference type="NCBI Taxonomy" id="223389"/>
    <lineage>
        <taxon>Bacteria</taxon>
        <taxon>Pseudomonadati</taxon>
        <taxon>Pseudomonadota</taxon>
        <taxon>Alphaproteobacteria</taxon>
        <taxon>Hyphomicrobiales</taxon>
        <taxon>Xanthobacteraceae</taxon>
        <taxon>Ancylobacter</taxon>
    </lineage>
</organism>
<dbReference type="NCBIfam" id="TIGR01849">
    <property type="entry name" value="PHB_depoly_PhaZ"/>
    <property type="match status" value="1"/>
</dbReference>
<proteinExistence type="predicted"/>
<sequence length="450" mass="49744">MLANRAPRTDRRTWTLCRSAHDLSPPTLSSPELLPRRLLPEDSPPMIYAAYQAQSDLLDPIRLAARLSRQMIGTMGGFGDTPLLRNVTAACEMIERAGLSHERPAFDIGTVTSGNREVEVREEVALTLPFGSLLHFAKDVDQPQPRLLVVAPLSGHFATLLLDTVKTLLPENDVYITDWHNARDVPLSAGGFGFDDYVGHVVRFLEEIGPGGHVLAVCQPCVQVLVACAVMAQENNPAQPLSMTLMAGPVDTRINPTKVNELATSKPMEWFEQNLIATVPPGYKGAGRRVYPGFLQVSAFMAMNLERHVKAHVGLYENLAMGEQAKADTTKTFYDEYFAVLDLAAEFYLETIDKVFQQHELPRGVLTYRGGSLDFRAIRRTALLTVEGERDDICAVGQTVAAQDICTGLRPHLRRHHMQAGVGHYGVFSGRRWKGQVYPLVRNHILAADA</sequence>
<accession>A0ABU0DF81</accession>
<dbReference type="InterPro" id="IPR051321">
    <property type="entry name" value="PHA/PHB_synthase"/>
</dbReference>
<gene>
    <name evidence="2" type="ORF">J2S76_001488</name>
</gene>
<dbReference type="InterPro" id="IPR010915">
    <property type="entry name" value="PHB_depoly_PhaZ"/>
</dbReference>
<reference evidence="2 3" key="1">
    <citation type="submission" date="2023-07" db="EMBL/GenBank/DDBJ databases">
        <title>Genomic Encyclopedia of Type Strains, Phase IV (KMG-IV): sequencing the most valuable type-strain genomes for metagenomic binning, comparative biology and taxonomic classification.</title>
        <authorList>
            <person name="Goeker M."/>
        </authorList>
    </citation>
    <scope>NUCLEOTIDE SEQUENCE [LARGE SCALE GENOMIC DNA]</scope>
    <source>
        <strain evidence="2 3">DSM 1277</strain>
    </source>
</reference>
<evidence type="ECO:0000259" key="1">
    <source>
        <dbReference type="Pfam" id="PF06850"/>
    </source>
</evidence>
<dbReference type="PANTHER" id="PTHR36837">
    <property type="entry name" value="POLY(3-HYDROXYALKANOATE) POLYMERASE SUBUNIT PHAC"/>
    <property type="match status" value="1"/>
</dbReference>
<keyword evidence="3" id="KW-1185">Reference proteome</keyword>
<evidence type="ECO:0000313" key="3">
    <source>
        <dbReference type="Proteomes" id="UP001238467"/>
    </source>
</evidence>
<dbReference type="SUPFAM" id="SSF53474">
    <property type="entry name" value="alpha/beta-Hydrolases"/>
    <property type="match status" value="1"/>
</dbReference>
<dbReference type="EMBL" id="JAUSUH010000002">
    <property type="protein sequence ID" value="MDQ0347071.1"/>
    <property type="molecule type" value="Genomic_DNA"/>
</dbReference>
<feature type="domain" description="PHB de-polymerase C-terminal" evidence="1">
    <location>
        <begin position="247"/>
        <end position="447"/>
    </location>
</feature>
<dbReference type="PANTHER" id="PTHR36837:SF4">
    <property type="entry name" value="BLR0908 PROTEIN"/>
    <property type="match status" value="1"/>
</dbReference>
<comment type="caution">
    <text evidence="2">The sequence shown here is derived from an EMBL/GenBank/DDBJ whole genome shotgun (WGS) entry which is preliminary data.</text>
</comment>
<dbReference type="Proteomes" id="UP001238467">
    <property type="component" value="Unassembled WGS sequence"/>
</dbReference>
<dbReference type="InterPro" id="IPR029058">
    <property type="entry name" value="AB_hydrolase_fold"/>
</dbReference>